<organism evidence="2">
    <name type="scientific">Amphora coffeiformis</name>
    <dbReference type="NCBI Taxonomy" id="265554"/>
    <lineage>
        <taxon>Eukaryota</taxon>
        <taxon>Sar</taxon>
        <taxon>Stramenopiles</taxon>
        <taxon>Ochrophyta</taxon>
        <taxon>Bacillariophyta</taxon>
        <taxon>Bacillariophyceae</taxon>
        <taxon>Bacillariophycidae</taxon>
        <taxon>Thalassiophysales</taxon>
        <taxon>Catenulaceae</taxon>
        <taxon>Amphora</taxon>
    </lineage>
</organism>
<feature type="compositionally biased region" description="Acidic residues" evidence="1">
    <location>
        <begin position="181"/>
        <end position="201"/>
    </location>
</feature>
<feature type="compositionally biased region" description="Basic and acidic residues" evidence="1">
    <location>
        <begin position="331"/>
        <end position="343"/>
    </location>
</feature>
<feature type="compositionally biased region" description="Low complexity" evidence="1">
    <location>
        <begin position="364"/>
        <end position="383"/>
    </location>
</feature>
<reference evidence="2" key="1">
    <citation type="submission" date="2021-01" db="EMBL/GenBank/DDBJ databases">
        <authorList>
            <person name="Corre E."/>
            <person name="Pelletier E."/>
            <person name="Niang G."/>
            <person name="Scheremetjew M."/>
            <person name="Finn R."/>
            <person name="Kale V."/>
            <person name="Holt S."/>
            <person name="Cochrane G."/>
            <person name="Meng A."/>
            <person name="Brown T."/>
            <person name="Cohen L."/>
        </authorList>
    </citation>
    <scope>NUCLEOTIDE SEQUENCE</scope>
    <source>
        <strain evidence="2">CCMP127</strain>
    </source>
</reference>
<feature type="compositionally biased region" description="Basic and acidic residues" evidence="1">
    <location>
        <begin position="305"/>
        <end position="321"/>
    </location>
</feature>
<evidence type="ECO:0000313" key="2">
    <source>
        <dbReference type="EMBL" id="CAE0418651.1"/>
    </source>
</evidence>
<feature type="region of interest" description="Disordered" evidence="1">
    <location>
        <begin position="305"/>
        <end position="390"/>
    </location>
</feature>
<accession>A0A7S3LE69</accession>
<proteinExistence type="predicted"/>
<feature type="compositionally biased region" description="Polar residues" evidence="1">
    <location>
        <begin position="137"/>
        <end position="148"/>
    </location>
</feature>
<gene>
    <name evidence="2" type="ORF">ACOF00016_LOCUS15519</name>
</gene>
<feature type="compositionally biased region" description="Low complexity" evidence="1">
    <location>
        <begin position="250"/>
        <end position="262"/>
    </location>
</feature>
<dbReference type="AlphaFoldDB" id="A0A7S3LE69"/>
<dbReference type="EMBL" id="HBIM01020711">
    <property type="protein sequence ID" value="CAE0418651.1"/>
    <property type="molecule type" value="Transcribed_RNA"/>
</dbReference>
<feature type="region of interest" description="Disordered" evidence="1">
    <location>
        <begin position="116"/>
        <end position="263"/>
    </location>
</feature>
<evidence type="ECO:0000256" key="1">
    <source>
        <dbReference type="SAM" id="MobiDB-lite"/>
    </source>
</evidence>
<protein>
    <submittedName>
        <fullName evidence="2">Uncharacterized protein</fullName>
    </submittedName>
</protein>
<name>A0A7S3LE69_9STRA</name>
<sequence length="390" mass="41550">MKSLADPEEPVSGMAAADAPALDCIVRGVSSEIVHDFDEVWSDSQHSASQKLRELTTVVRRSRSNVEDAAPVPTSDAINVAGDSSLLFAEAPKTASPKQPSFAIKPLHHLSAILRKSRSSMSGKKNKSDRTDDAAAASQSLVQLTSVMRGSRLGKQAKGDEPIISETPIISPKGSDVSVSNDEDSESEDCGSENAGIEDPEEPSKDPKAPSPAPPLKTRTGKSGEVSPAPSMQNQKIQLEPIDSTDHVPPSDSAALSPSAAATEQLRQLTAVVRKSRSELRLFSSSTHPHLVPFSITVPVTARDNTQRKEKLAQDNDKLVSPRDSTANIHQETKKKEKDDETGCKLPSKRLGPQTRTSSNGILSRISSTPRSSSAAHHALSTAELRSIAS</sequence>
<feature type="compositionally biased region" description="Low complexity" evidence="1">
    <location>
        <begin position="162"/>
        <end position="180"/>
    </location>
</feature>